<keyword evidence="1" id="KW-0564">Palmitate</keyword>
<keyword evidence="6" id="KW-1185">Reference proteome</keyword>
<dbReference type="InterPro" id="IPR000297">
    <property type="entry name" value="PPIase_PpiC"/>
</dbReference>
<feature type="signal peptide" evidence="3">
    <location>
        <begin position="1"/>
        <end position="24"/>
    </location>
</feature>
<dbReference type="PANTHER" id="PTHR47245">
    <property type="entry name" value="PEPTIDYLPROLYL ISOMERASE"/>
    <property type="match status" value="1"/>
</dbReference>
<comment type="caution">
    <text evidence="5">The sequence shown here is derived from an EMBL/GenBank/DDBJ whole genome shotgun (WGS) entry which is preliminary data.</text>
</comment>
<dbReference type="InterPro" id="IPR023058">
    <property type="entry name" value="PPIase_PpiC_CS"/>
</dbReference>
<dbReference type="Pfam" id="PF13616">
    <property type="entry name" value="Rotamase_3"/>
    <property type="match status" value="1"/>
</dbReference>
<comment type="function">
    <text evidence="1">Plays a major role in protein secretion by helping the post-translocational extracellular folding of several secreted proteins.</text>
</comment>
<gene>
    <name evidence="1" type="primary">prsA</name>
    <name evidence="5" type="ORF">KS419_12960</name>
</gene>
<dbReference type="InterPro" id="IPR023059">
    <property type="entry name" value="Foldase_PrsA"/>
</dbReference>
<evidence type="ECO:0000313" key="6">
    <source>
        <dbReference type="Proteomes" id="UP000784880"/>
    </source>
</evidence>
<keyword evidence="1" id="KW-1003">Cell membrane</keyword>
<dbReference type="PROSITE" id="PS50198">
    <property type="entry name" value="PPIC_PPIASE_2"/>
    <property type="match status" value="1"/>
</dbReference>
<comment type="catalytic activity">
    <reaction evidence="1">
        <text>[protein]-peptidylproline (omega=180) = [protein]-peptidylproline (omega=0)</text>
        <dbReference type="Rhea" id="RHEA:16237"/>
        <dbReference type="Rhea" id="RHEA-COMP:10747"/>
        <dbReference type="Rhea" id="RHEA-COMP:10748"/>
        <dbReference type="ChEBI" id="CHEBI:83833"/>
        <dbReference type="ChEBI" id="CHEBI:83834"/>
        <dbReference type="EC" id="5.2.1.8"/>
    </reaction>
</comment>
<dbReference type="PANTHER" id="PTHR47245:SF2">
    <property type="entry name" value="PEPTIDYL-PROLYL CIS-TRANS ISOMERASE HP_0175-RELATED"/>
    <property type="match status" value="1"/>
</dbReference>
<dbReference type="GO" id="GO:0003755">
    <property type="term" value="F:peptidyl-prolyl cis-trans isomerase activity"/>
    <property type="evidence" value="ECO:0007669"/>
    <property type="project" value="UniProtKB-EC"/>
</dbReference>
<proteinExistence type="inferred from homology"/>
<comment type="similarity">
    <text evidence="1">Belongs to the PrsA family.</text>
</comment>
<keyword evidence="1" id="KW-0449">Lipoprotein</keyword>
<organism evidence="5 6">
    <name type="scientific">Evansella tamaricis</name>
    <dbReference type="NCBI Taxonomy" id="2069301"/>
    <lineage>
        <taxon>Bacteria</taxon>
        <taxon>Bacillati</taxon>
        <taxon>Bacillota</taxon>
        <taxon>Bacilli</taxon>
        <taxon>Bacillales</taxon>
        <taxon>Bacillaceae</taxon>
        <taxon>Evansella</taxon>
    </lineage>
</organism>
<protein>
    <recommendedName>
        <fullName evidence="1">Foldase protein PrsA</fullName>
        <ecNumber evidence="1">5.2.1.8</ecNumber>
    </recommendedName>
</protein>
<reference evidence="5 6" key="1">
    <citation type="submission" date="2021-06" db="EMBL/GenBank/DDBJ databases">
        <title>Bacillus sp. RD4P76, an endophyte from a halophyte.</title>
        <authorList>
            <person name="Sun J.-Q."/>
        </authorList>
    </citation>
    <scope>NUCLEOTIDE SEQUENCE [LARGE SCALE GENOMIC DNA]</scope>
    <source>
        <strain evidence="5 6">CGMCC 1.15917</strain>
    </source>
</reference>
<sequence>MKRTITIVSTILILLLVACNNSQGENSGEYIVETSAGNITEAEFIQVLKDTYGDVVLANLIEQKILAQEAETLNIDDEEIQEEVDSLKATFGTPDDEAFLQMLQMQGVPSIEDLHTRILSHLVLQHHVGHVGDVTDEELLDEYALGEEVEARHILVKEEELALELYERIQSGEDFAELAIEYSEDPGSGQQGGDLGFFKRNAMVPPFEEMSFRLDVGEISEPVRSQHGYHIIQVTNKREFEEDFDEVKENLRNAFNNRKIYKMSEKQKELMSDIEITVNDEQFKSLEEVQTN</sequence>
<dbReference type="PROSITE" id="PS51257">
    <property type="entry name" value="PROKAR_LIPOPROTEIN"/>
    <property type="match status" value="1"/>
</dbReference>
<dbReference type="EMBL" id="JAHQCS010000106">
    <property type="protein sequence ID" value="MBU9712653.1"/>
    <property type="molecule type" value="Genomic_DNA"/>
</dbReference>
<evidence type="ECO:0000256" key="1">
    <source>
        <dbReference type="HAMAP-Rule" id="MF_01145"/>
    </source>
</evidence>
<evidence type="ECO:0000256" key="3">
    <source>
        <dbReference type="SAM" id="SignalP"/>
    </source>
</evidence>
<feature type="chain" id="PRO_5047173224" description="Foldase protein PrsA" evidence="3">
    <location>
        <begin position="25"/>
        <end position="292"/>
    </location>
</feature>
<keyword evidence="1" id="KW-0472">Membrane</keyword>
<dbReference type="RefSeq" id="WP_217066831.1">
    <property type="nucleotide sequence ID" value="NZ_JAHQCS010000106.1"/>
</dbReference>
<name>A0ABS6JGJ8_9BACI</name>
<accession>A0ABS6JGJ8</accession>
<evidence type="ECO:0000313" key="5">
    <source>
        <dbReference type="EMBL" id="MBU9712653.1"/>
    </source>
</evidence>
<evidence type="ECO:0000259" key="4">
    <source>
        <dbReference type="PROSITE" id="PS50198"/>
    </source>
</evidence>
<evidence type="ECO:0000256" key="2">
    <source>
        <dbReference type="PROSITE-ProRule" id="PRU00278"/>
    </source>
</evidence>
<keyword evidence="1 3" id="KW-0732">Signal</keyword>
<feature type="domain" description="PpiC" evidence="4">
    <location>
        <begin position="146"/>
        <end position="236"/>
    </location>
</feature>
<dbReference type="HAMAP" id="MF_01145">
    <property type="entry name" value="Foldase_PrsA"/>
    <property type="match status" value="1"/>
</dbReference>
<keyword evidence="1 2" id="KW-0413">Isomerase</keyword>
<comment type="subcellular location">
    <subcellularLocation>
        <location evidence="1">Cell membrane</location>
        <topology evidence="1">Lipid-anchor</topology>
    </subcellularLocation>
</comment>
<keyword evidence="1 2" id="KW-0697">Rotamase</keyword>
<dbReference type="PROSITE" id="PS01096">
    <property type="entry name" value="PPIC_PPIASE_1"/>
    <property type="match status" value="1"/>
</dbReference>
<dbReference type="EC" id="5.2.1.8" evidence="1"/>
<dbReference type="InterPro" id="IPR050245">
    <property type="entry name" value="PrsA_foldase"/>
</dbReference>
<dbReference type="Proteomes" id="UP000784880">
    <property type="component" value="Unassembled WGS sequence"/>
</dbReference>